<dbReference type="Proteomes" id="UP000320839">
    <property type="component" value="Chromosome"/>
</dbReference>
<dbReference type="OrthoDB" id="226605at2"/>
<evidence type="ECO:0000313" key="1">
    <source>
        <dbReference type="EMBL" id="QDV17250.1"/>
    </source>
</evidence>
<dbReference type="GO" id="GO:0051607">
    <property type="term" value="P:defense response to virus"/>
    <property type="evidence" value="ECO:0007669"/>
    <property type="project" value="InterPro"/>
</dbReference>
<name>A0A518FLQ0_9PLAN</name>
<protein>
    <submittedName>
        <fullName evidence="1">CRISPR-associated protein Cas8a1/Csx13</fullName>
    </submittedName>
</protein>
<sequence>MNQITEAKTIRLELFAPGMTPLHRAGLGGLACTLHARQRVRDAGSASRLELPFQFKVNSDSIVLHLPESAQVRGMLRTLFEFGFQINADGLIYLPGQFQTPPDSAVLADLQAGSLLTFLQHGSSRKLAKNESQVSHFDSENGDWEIPVTFRKCSWFKHQTGWKTLIDSQGELQNQAVRIDGAIYPGASVRHFAYKHQTAIKEPLERVLPLYFALVGCLSLPVNRGVGVLLIPEVKDLREFIRLRHSLNPQHAPGYRVTNAADAILQAKLRVGARLGFSAVTFQPTSWARQQKSRVKTCEVGALDDSTMDRFRRIYAALPPRIVSRPESGSALSVSSRIRTFQTGYRVDSVVRPLIAENLAVLAPWYSGFSSLMSRINPVTGAPFRDQVLFERRGLRQLVSDQGLWEQVEEWNFVKAIQGAVTQSRTGNFRLRGMRFDDQLRLKLTGVQTVGQLRSVLTDLFDRSQAGPAQRLGWYRSLTVLGDDWQRIRDLSLLALVSSGSRFSEGHSLRKTA</sequence>
<dbReference type="EMBL" id="CP036317">
    <property type="protein sequence ID" value="QDV17250.1"/>
    <property type="molecule type" value="Genomic_DNA"/>
</dbReference>
<evidence type="ECO:0000313" key="2">
    <source>
        <dbReference type="Proteomes" id="UP000320839"/>
    </source>
</evidence>
<accession>A0A518FLQ0</accession>
<dbReference type="AlphaFoldDB" id="A0A518FLQ0"/>
<reference evidence="1 2" key="1">
    <citation type="submission" date="2019-02" db="EMBL/GenBank/DDBJ databases">
        <title>Deep-cultivation of Planctomycetes and their phenomic and genomic characterization uncovers novel biology.</title>
        <authorList>
            <person name="Wiegand S."/>
            <person name="Jogler M."/>
            <person name="Boedeker C."/>
            <person name="Pinto D."/>
            <person name="Vollmers J."/>
            <person name="Rivas-Marin E."/>
            <person name="Kohn T."/>
            <person name="Peeters S.H."/>
            <person name="Heuer A."/>
            <person name="Rast P."/>
            <person name="Oberbeckmann S."/>
            <person name="Bunk B."/>
            <person name="Jeske O."/>
            <person name="Meyerdierks A."/>
            <person name="Storesund J.E."/>
            <person name="Kallscheuer N."/>
            <person name="Luecker S."/>
            <person name="Lage O.M."/>
            <person name="Pohl T."/>
            <person name="Merkel B.J."/>
            <person name="Hornburger P."/>
            <person name="Mueller R.-W."/>
            <person name="Bruemmer F."/>
            <person name="Labrenz M."/>
            <person name="Spormann A.M."/>
            <person name="Op den Camp H."/>
            <person name="Overmann J."/>
            <person name="Amann R."/>
            <person name="Jetten M.S.M."/>
            <person name="Mascher T."/>
            <person name="Medema M.H."/>
            <person name="Devos D.P."/>
            <person name="Kaster A.-K."/>
            <person name="Ovreas L."/>
            <person name="Rohde M."/>
            <person name="Galperin M.Y."/>
            <person name="Jogler C."/>
        </authorList>
    </citation>
    <scope>NUCLEOTIDE SEQUENCE [LARGE SCALE GENOMIC DNA]</scope>
    <source>
        <strain evidence="1 2">Pan153</strain>
    </source>
</reference>
<dbReference type="NCBIfam" id="TIGR03485">
    <property type="entry name" value="cas_csx13_N"/>
    <property type="match status" value="1"/>
</dbReference>
<proteinExistence type="predicted"/>
<dbReference type="InterPro" id="IPR019989">
    <property type="entry name" value="CRISPR-assoc_Csx13_N"/>
</dbReference>
<gene>
    <name evidence="1" type="primary">devT</name>
    <name evidence="1" type="ORF">Pan153_18850</name>
</gene>
<dbReference type="RefSeq" id="WP_145455301.1">
    <property type="nucleotide sequence ID" value="NZ_CP036317.1"/>
</dbReference>
<organism evidence="1 2">
    <name type="scientific">Gimesia panareensis</name>
    <dbReference type="NCBI Taxonomy" id="2527978"/>
    <lineage>
        <taxon>Bacteria</taxon>
        <taxon>Pseudomonadati</taxon>
        <taxon>Planctomycetota</taxon>
        <taxon>Planctomycetia</taxon>
        <taxon>Planctomycetales</taxon>
        <taxon>Planctomycetaceae</taxon>
        <taxon>Gimesia</taxon>
    </lineage>
</organism>